<evidence type="ECO:0000256" key="11">
    <source>
        <dbReference type="HAMAP-Rule" id="MF_01393"/>
    </source>
</evidence>
<evidence type="ECO:0000256" key="1">
    <source>
        <dbReference type="ARBA" id="ARBA00004141"/>
    </source>
</evidence>
<dbReference type="InterPro" id="IPR045083">
    <property type="entry name" value="ATP_synth_F0_asu_bact/mt"/>
</dbReference>
<evidence type="ECO:0000256" key="5">
    <source>
        <dbReference type="ARBA" id="ARBA00022692"/>
    </source>
</evidence>
<dbReference type="Pfam" id="PF00119">
    <property type="entry name" value="ATP-synt_A"/>
    <property type="match status" value="1"/>
</dbReference>
<reference evidence="15 16" key="1">
    <citation type="submission" date="2023-12" db="EMBL/GenBank/DDBJ databases">
        <title>Novel species of the genus Arcicella isolated from rivers.</title>
        <authorList>
            <person name="Lu H."/>
        </authorList>
    </citation>
    <scope>NUCLEOTIDE SEQUENCE [LARGE SCALE GENOMIC DNA]</scope>
    <source>
        <strain evidence="15 16">LMG 21963</strain>
    </source>
</reference>
<evidence type="ECO:0000313" key="16">
    <source>
        <dbReference type="Proteomes" id="UP001304671"/>
    </source>
</evidence>
<keyword evidence="6 11" id="KW-0375">Hydrogen ion transport</keyword>
<protein>
    <recommendedName>
        <fullName evidence="11 12">ATP synthase subunit a</fullName>
    </recommendedName>
    <alternativeName>
        <fullName evidence="11">ATP synthase F0 sector subunit a</fullName>
    </alternativeName>
    <alternativeName>
        <fullName evidence="11">F-ATPase subunit 6</fullName>
    </alternativeName>
</protein>
<feature type="chain" id="PRO_5047376914" description="ATP synthase subunit a" evidence="14">
    <location>
        <begin position="23"/>
        <end position="359"/>
    </location>
</feature>
<proteinExistence type="inferred from homology"/>
<dbReference type="EMBL" id="JAYFUL010000030">
    <property type="protein sequence ID" value="MEA5259419.1"/>
    <property type="molecule type" value="Genomic_DNA"/>
</dbReference>
<sequence>MKKVYFSNILAFLFLFSSVTFAQHEHSADTTATPTTETSTEAVEGKHEESHGEAKFEPGKLILEHIGDEHEWHFATIGHSHVSLPLPCIVFTKDGLKVFSSSKFKNEHHEAVSYEGLKLEHHHIVAEDGSAVYDFSITKNVASLLLSAVLLLTIFFSVAKGYKEREGKAPKGLQSLLEPIIIFVRDEIAKNNIGEKHYRRFTPYLLTLFFFIWINNLLGLLPGGANLTGNIAVTLVLAVIAFFVTNLNGRSTYWGHIFAMPGVPKWLLILLTPVEVIGLFMKPFSLMVRLFANISAGHIILLSLISLIFIFESIAISPIIVGFSIFMNLIELLVALLQAYIFTMLTSTYIGSAVEEHHH</sequence>
<evidence type="ECO:0000256" key="9">
    <source>
        <dbReference type="ARBA" id="ARBA00023136"/>
    </source>
</evidence>
<feature type="transmembrane region" description="Helical" evidence="11">
    <location>
        <begin position="227"/>
        <end position="245"/>
    </location>
</feature>
<evidence type="ECO:0000256" key="12">
    <source>
        <dbReference type="RuleBase" id="RU000483"/>
    </source>
</evidence>
<dbReference type="PANTHER" id="PTHR11410">
    <property type="entry name" value="ATP SYNTHASE SUBUNIT A"/>
    <property type="match status" value="1"/>
</dbReference>
<accession>A0ABU5QRP2</accession>
<evidence type="ECO:0000256" key="3">
    <source>
        <dbReference type="ARBA" id="ARBA00022448"/>
    </source>
</evidence>
<keyword evidence="5 11" id="KW-0812">Transmembrane</keyword>
<feature type="region of interest" description="Disordered" evidence="13">
    <location>
        <begin position="27"/>
        <end position="54"/>
    </location>
</feature>
<name>A0ABU5QRP2_9BACT</name>
<dbReference type="SUPFAM" id="SSF81336">
    <property type="entry name" value="F1F0 ATP synthase subunit A"/>
    <property type="match status" value="1"/>
</dbReference>
<feature type="transmembrane region" description="Helical" evidence="11">
    <location>
        <begin position="141"/>
        <end position="159"/>
    </location>
</feature>
<comment type="similarity">
    <text evidence="2 11 12">Belongs to the ATPase A chain family.</text>
</comment>
<evidence type="ECO:0000256" key="14">
    <source>
        <dbReference type="SAM" id="SignalP"/>
    </source>
</evidence>
<comment type="caution">
    <text evidence="15">The sequence shown here is derived from an EMBL/GenBank/DDBJ whole genome shotgun (WGS) entry which is preliminary data.</text>
</comment>
<dbReference type="NCBIfam" id="TIGR01131">
    <property type="entry name" value="ATP_synt_6_or_A"/>
    <property type="match status" value="1"/>
</dbReference>
<keyword evidence="10 11" id="KW-0066">ATP synthesis</keyword>
<dbReference type="InterPro" id="IPR000568">
    <property type="entry name" value="ATP_synth_F0_asu"/>
</dbReference>
<evidence type="ECO:0000256" key="4">
    <source>
        <dbReference type="ARBA" id="ARBA00022547"/>
    </source>
</evidence>
<feature type="compositionally biased region" description="Basic and acidic residues" evidence="13">
    <location>
        <begin position="43"/>
        <end position="54"/>
    </location>
</feature>
<evidence type="ECO:0000313" key="15">
    <source>
        <dbReference type="EMBL" id="MEA5259419.1"/>
    </source>
</evidence>
<keyword evidence="8 11" id="KW-0406">Ion transport</keyword>
<organism evidence="15 16">
    <name type="scientific">Arcicella aquatica</name>
    <dbReference type="NCBI Taxonomy" id="217141"/>
    <lineage>
        <taxon>Bacteria</taxon>
        <taxon>Pseudomonadati</taxon>
        <taxon>Bacteroidota</taxon>
        <taxon>Cytophagia</taxon>
        <taxon>Cytophagales</taxon>
        <taxon>Flectobacillaceae</taxon>
        <taxon>Arcicella</taxon>
    </lineage>
</organism>
<feature type="transmembrane region" description="Helical" evidence="11">
    <location>
        <begin position="201"/>
        <end position="221"/>
    </location>
</feature>
<dbReference type="RefSeq" id="WP_323251019.1">
    <property type="nucleotide sequence ID" value="NZ_JAYFUL010000030.1"/>
</dbReference>
<evidence type="ECO:0000256" key="6">
    <source>
        <dbReference type="ARBA" id="ARBA00022781"/>
    </source>
</evidence>
<dbReference type="PANTHER" id="PTHR11410:SF0">
    <property type="entry name" value="ATP SYNTHASE SUBUNIT A"/>
    <property type="match status" value="1"/>
</dbReference>
<dbReference type="InterPro" id="IPR035908">
    <property type="entry name" value="F0_ATP_A_sf"/>
</dbReference>
<dbReference type="Proteomes" id="UP001304671">
    <property type="component" value="Unassembled WGS sequence"/>
</dbReference>
<comment type="subcellular location">
    <subcellularLocation>
        <location evidence="11 12">Cell membrane</location>
        <topology evidence="11 12">Multi-pass membrane protein</topology>
    </subcellularLocation>
    <subcellularLocation>
        <location evidence="1">Membrane</location>
        <topology evidence="1">Multi-pass membrane protein</topology>
    </subcellularLocation>
</comment>
<keyword evidence="7 11" id="KW-1133">Transmembrane helix</keyword>
<dbReference type="Gene3D" id="1.20.120.220">
    <property type="entry name" value="ATP synthase, F0 complex, subunit A"/>
    <property type="match status" value="1"/>
</dbReference>
<dbReference type="HAMAP" id="MF_01393">
    <property type="entry name" value="ATP_synth_a_bact"/>
    <property type="match status" value="1"/>
</dbReference>
<keyword evidence="3 11" id="KW-0813">Transport</keyword>
<evidence type="ECO:0000256" key="10">
    <source>
        <dbReference type="ARBA" id="ARBA00023310"/>
    </source>
</evidence>
<dbReference type="CDD" id="cd00310">
    <property type="entry name" value="ATP-synt_Fo_a_6"/>
    <property type="match status" value="1"/>
</dbReference>
<gene>
    <name evidence="11 15" type="primary">atpB</name>
    <name evidence="15" type="ORF">VB264_16590</name>
</gene>
<feature type="transmembrane region" description="Helical" evidence="11">
    <location>
        <begin position="290"/>
        <end position="311"/>
    </location>
</feature>
<feature type="transmembrane region" description="Helical" evidence="11">
    <location>
        <begin position="266"/>
        <end position="284"/>
    </location>
</feature>
<keyword evidence="16" id="KW-1185">Reference proteome</keyword>
<feature type="compositionally biased region" description="Low complexity" evidence="13">
    <location>
        <begin position="29"/>
        <end position="42"/>
    </location>
</feature>
<keyword evidence="4 11" id="KW-0138">CF(0)</keyword>
<dbReference type="PRINTS" id="PR00123">
    <property type="entry name" value="ATPASEA"/>
</dbReference>
<evidence type="ECO:0000256" key="8">
    <source>
        <dbReference type="ARBA" id="ARBA00023065"/>
    </source>
</evidence>
<comment type="function">
    <text evidence="11 12">Key component of the proton channel; it plays a direct role in the translocation of protons across the membrane.</text>
</comment>
<evidence type="ECO:0000256" key="7">
    <source>
        <dbReference type="ARBA" id="ARBA00022989"/>
    </source>
</evidence>
<feature type="transmembrane region" description="Helical" evidence="11">
    <location>
        <begin position="318"/>
        <end position="341"/>
    </location>
</feature>
<evidence type="ECO:0000256" key="13">
    <source>
        <dbReference type="SAM" id="MobiDB-lite"/>
    </source>
</evidence>
<keyword evidence="14" id="KW-0732">Signal</keyword>
<feature type="signal peptide" evidence="14">
    <location>
        <begin position="1"/>
        <end position="22"/>
    </location>
</feature>
<keyword evidence="11" id="KW-1003">Cell membrane</keyword>
<keyword evidence="9 11" id="KW-0472">Membrane</keyword>
<evidence type="ECO:0000256" key="2">
    <source>
        <dbReference type="ARBA" id="ARBA00006810"/>
    </source>
</evidence>